<sequence length="113" mass="12481">MAEAIPYLGLDIEDRSGDRLRVEYSPNRPDYSTDYGIAMGLQGLLGVRRGMAQLRIRDGKYSIKADTSVSKIRPYVTCIAAKGRDVDDSLLKQLISMQEDLHAGLGRGAERPP</sequence>
<dbReference type="EC" id="6.1.1.20" evidence="1"/>
<dbReference type="HOGENOM" id="CLU_2127724_0_0_2"/>
<dbReference type="GO" id="GO:0004826">
    <property type="term" value="F:phenylalanine-tRNA ligase activity"/>
    <property type="evidence" value="ECO:0007669"/>
    <property type="project" value="UniProtKB-EC"/>
</dbReference>
<dbReference type="PATRIC" id="fig|414004.10.peg.66"/>
<reference evidence="1 2" key="1">
    <citation type="journal article" date="2006" name="Proc. Natl. Acad. Sci. U.S.A.">
        <title>Genomic analysis of the uncultivated marine crenarchaeote Cenarchaeum symbiosum.</title>
        <authorList>
            <person name="Hallam S.J."/>
            <person name="Konstantinidis K.T."/>
            <person name="Putnam N."/>
            <person name="Schleper C."/>
            <person name="Watanabe Y."/>
            <person name="Sugahara J."/>
            <person name="Preston C."/>
            <person name="de la Torre J."/>
            <person name="Richardson P.M."/>
            <person name="DeLong E.F."/>
        </authorList>
    </citation>
    <scope>NUCLEOTIDE SEQUENCE [LARGE SCALE GENOMIC DNA]</scope>
    <source>
        <strain evidence="2">A</strain>
    </source>
</reference>
<keyword evidence="2" id="KW-1185">Reference proteome</keyword>
<organism evidence="1 2">
    <name type="scientific">Cenarchaeum symbiosum (strain A)</name>
    <dbReference type="NCBI Taxonomy" id="414004"/>
    <lineage>
        <taxon>Archaea</taxon>
        <taxon>Nitrososphaerota</taxon>
        <taxon>Candidatus Cenarchaeales</taxon>
        <taxon>Candidatus Cenarchaeaceae</taxon>
        <taxon>Candidatus Cenarchaeum</taxon>
    </lineage>
</organism>
<protein>
    <submittedName>
        <fullName evidence="1">Phenylalanyl-tRNA synthetase beta subunit</fullName>
        <ecNumber evidence="1">6.1.1.20</ecNumber>
    </submittedName>
</protein>
<dbReference type="InterPro" id="IPR020825">
    <property type="entry name" value="Phe-tRNA_synthase-like_B3/B4"/>
</dbReference>
<proteinExistence type="predicted"/>
<dbReference type="Gene3D" id="3.30.56.10">
    <property type="match status" value="1"/>
</dbReference>
<name>A0RTQ6_CENSY</name>
<dbReference type="EnsemblBacteria" id="ABK76723">
    <property type="protein sequence ID" value="ABK76723"/>
    <property type="gene ID" value="CENSYa_0078"/>
</dbReference>
<evidence type="ECO:0000313" key="2">
    <source>
        <dbReference type="Proteomes" id="UP000000758"/>
    </source>
</evidence>
<dbReference type="EMBL" id="DP000238">
    <property type="protein sequence ID" value="ABK76723.1"/>
    <property type="molecule type" value="Genomic_DNA"/>
</dbReference>
<dbReference type="STRING" id="414004.CENSYa_0078"/>
<dbReference type="AlphaFoldDB" id="A0RTQ6"/>
<keyword evidence="1" id="KW-0436">Ligase</keyword>
<gene>
    <name evidence="1" type="ordered locus">CENSYa_0078</name>
</gene>
<dbReference type="KEGG" id="csy:CENSYa_0078"/>
<dbReference type="Proteomes" id="UP000000758">
    <property type="component" value="Chromosome"/>
</dbReference>
<dbReference type="Gene3D" id="3.50.40.10">
    <property type="entry name" value="Phenylalanyl-trna Synthetase, Chain B, domain 3"/>
    <property type="match status" value="1"/>
</dbReference>
<accession>A0RTQ6</accession>
<evidence type="ECO:0000313" key="1">
    <source>
        <dbReference type="EMBL" id="ABK76723.1"/>
    </source>
</evidence>